<dbReference type="CDD" id="cd06225">
    <property type="entry name" value="HAMP"/>
    <property type="match status" value="1"/>
</dbReference>
<evidence type="ECO:0000256" key="5">
    <source>
        <dbReference type="PROSITE-ProRule" id="PRU00284"/>
    </source>
</evidence>
<dbReference type="Proteomes" id="UP001241758">
    <property type="component" value="Unassembled WGS sequence"/>
</dbReference>
<dbReference type="SMART" id="SM00283">
    <property type="entry name" value="MA"/>
    <property type="match status" value="1"/>
</dbReference>
<dbReference type="EMBL" id="JASCTH010000029">
    <property type="protein sequence ID" value="MDI6103969.1"/>
    <property type="molecule type" value="Genomic_DNA"/>
</dbReference>
<dbReference type="CDD" id="cd12913">
    <property type="entry name" value="PDC1_MCP_like"/>
    <property type="match status" value="1"/>
</dbReference>
<name>A0ABT6WW96_9ACTN</name>
<dbReference type="PROSITE" id="PS50885">
    <property type="entry name" value="HAMP"/>
    <property type="match status" value="1"/>
</dbReference>
<dbReference type="Pfam" id="PF22673">
    <property type="entry name" value="MCP-like_PDC_1"/>
    <property type="match status" value="1"/>
</dbReference>
<evidence type="ECO:0000259" key="8">
    <source>
        <dbReference type="PROSITE" id="PS50885"/>
    </source>
</evidence>
<keyword evidence="2 6" id="KW-1133">Transmembrane helix</keyword>
<evidence type="ECO:0000256" key="3">
    <source>
        <dbReference type="ARBA" id="ARBA00023224"/>
    </source>
</evidence>
<feature type="transmembrane region" description="Helical" evidence="6">
    <location>
        <begin position="12"/>
        <end position="32"/>
    </location>
</feature>
<proteinExistence type="inferred from homology"/>
<protein>
    <submittedName>
        <fullName evidence="9">Methyl-accepting chemotaxis protein</fullName>
    </submittedName>
</protein>
<keyword evidence="3 5" id="KW-0807">Transducer</keyword>
<dbReference type="Pfam" id="PF00015">
    <property type="entry name" value="MCPsignal"/>
    <property type="match status" value="1"/>
</dbReference>
<reference evidence="9 10" key="1">
    <citation type="submission" date="2023-05" db="EMBL/GenBank/DDBJ databases">
        <title>Actinoplanes sp. NEAU-A12 genome sequencing.</title>
        <authorList>
            <person name="Wang Z.-S."/>
        </authorList>
    </citation>
    <scope>NUCLEOTIDE SEQUENCE [LARGE SCALE GENOMIC DNA]</scope>
    <source>
        <strain evidence="9 10">NEAU-A12</strain>
    </source>
</reference>
<dbReference type="Pfam" id="PF00672">
    <property type="entry name" value="HAMP"/>
    <property type="match status" value="1"/>
</dbReference>
<dbReference type="Gene3D" id="3.30.450.20">
    <property type="entry name" value="PAS domain"/>
    <property type="match status" value="2"/>
</dbReference>
<dbReference type="PANTHER" id="PTHR32089:SF112">
    <property type="entry name" value="LYSOZYME-LIKE PROTEIN-RELATED"/>
    <property type="match status" value="1"/>
</dbReference>
<dbReference type="InterPro" id="IPR004089">
    <property type="entry name" value="MCPsignal_dom"/>
</dbReference>
<dbReference type="RefSeq" id="WP_282765220.1">
    <property type="nucleotide sequence ID" value="NZ_JASCTH010000029.1"/>
</dbReference>
<keyword evidence="6" id="KW-0472">Membrane</keyword>
<dbReference type="PROSITE" id="PS50111">
    <property type="entry name" value="CHEMOTAXIS_TRANSDUC_2"/>
    <property type="match status" value="1"/>
</dbReference>
<feature type="domain" description="HAMP" evidence="8">
    <location>
        <begin position="338"/>
        <end position="392"/>
    </location>
</feature>
<dbReference type="SUPFAM" id="SSF58104">
    <property type="entry name" value="Methyl-accepting chemotaxis protein (MCP) signaling domain"/>
    <property type="match status" value="1"/>
</dbReference>
<feature type="domain" description="Methyl-accepting transducer" evidence="7">
    <location>
        <begin position="397"/>
        <end position="626"/>
    </location>
</feature>
<keyword evidence="1 6" id="KW-0812">Transmembrane</keyword>
<dbReference type="Gene3D" id="1.10.287.950">
    <property type="entry name" value="Methyl-accepting chemotaxis protein"/>
    <property type="match status" value="1"/>
</dbReference>
<dbReference type="PANTHER" id="PTHR32089">
    <property type="entry name" value="METHYL-ACCEPTING CHEMOTAXIS PROTEIN MCPB"/>
    <property type="match status" value="1"/>
</dbReference>
<comment type="caution">
    <text evidence="9">The sequence shown here is derived from an EMBL/GenBank/DDBJ whole genome shotgun (WGS) entry which is preliminary data.</text>
</comment>
<evidence type="ECO:0000313" key="9">
    <source>
        <dbReference type="EMBL" id="MDI6103969.1"/>
    </source>
</evidence>
<evidence type="ECO:0000256" key="6">
    <source>
        <dbReference type="SAM" id="Phobius"/>
    </source>
</evidence>
<accession>A0ABT6WW96</accession>
<evidence type="ECO:0000259" key="7">
    <source>
        <dbReference type="PROSITE" id="PS50111"/>
    </source>
</evidence>
<evidence type="ECO:0000313" key="10">
    <source>
        <dbReference type="Proteomes" id="UP001241758"/>
    </source>
</evidence>
<keyword evidence="10" id="KW-1185">Reference proteome</keyword>
<sequence>MDVLHSIRTRLVASVLAIVLVAFGALMAIASVMTRDMALRQAGDYTEQLALRQAGVVSGQIDVAVHAAQELARSMAQLKKSGITDRAAISALVEATLRGHPEFFGMATGWEPNAFDGRDRHFRNVAPSDATGRFIPYWYRDGDELKSDPLVDYDKPGAGDWYLKPRETGKSMVVDPYVYQVAGEDVLMTTATAPIMVDGRFHGVVTVDLALADLRAAVTVEKPYGTGYQALVTAGAAVVAHPQEDLLGKPLPDAGDRVATAVAGERPVRWAGGDSHLGDTATSVLTAVPLATGDSWALLVAVPEDTITATADDMRRNLLIAAGLAFLGGGAVVWLLGTSLTRPIQRLRNRLVEIAAGESDLTQRVEEGRKDEIGQLGAAFNTFTDKIATVVRQIGDRAERLTGAAVTLTTISEQLRGTAESSAGRAQRVSDAADKVSDNINTIAAGADEMNAAINEISNGTTEAAQVSRRAAEAAEATTAGVSKLGESSTEIGAVVKLITSIAEQTNLLALNATIEAARAGELGKGFAVVAGEVKQLAQDTGRATEDIAARVETIQADTAVAVAAIQEITQVVERINELQTTIASAVEEQTATTQEMSRNVAEAANGSSAIAETIGAVAQSVQDTNAGSNATGQAARELANLATELQSLVGQFRV</sequence>
<evidence type="ECO:0000256" key="4">
    <source>
        <dbReference type="ARBA" id="ARBA00029447"/>
    </source>
</evidence>
<gene>
    <name evidence="9" type="ORF">QLQ12_35800</name>
</gene>
<organism evidence="9 10">
    <name type="scientific">Actinoplanes sandaracinus</name>
    <dbReference type="NCBI Taxonomy" id="3045177"/>
    <lineage>
        <taxon>Bacteria</taxon>
        <taxon>Bacillati</taxon>
        <taxon>Actinomycetota</taxon>
        <taxon>Actinomycetes</taxon>
        <taxon>Micromonosporales</taxon>
        <taxon>Micromonosporaceae</taxon>
        <taxon>Actinoplanes</taxon>
    </lineage>
</organism>
<dbReference type="InterPro" id="IPR003660">
    <property type="entry name" value="HAMP_dom"/>
</dbReference>
<dbReference type="SMART" id="SM00304">
    <property type="entry name" value="HAMP"/>
    <property type="match status" value="2"/>
</dbReference>
<comment type="similarity">
    <text evidence="4">Belongs to the methyl-accepting chemotaxis (MCP) protein family.</text>
</comment>
<feature type="transmembrane region" description="Helical" evidence="6">
    <location>
        <begin position="318"/>
        <end position="337"/>
    </location>
</feature>
<evidence type="ECO:0000256" key="2">
    <source>
        <dbReference type="ARBA" id="ARBA00022989"/>
    </source>
</evidence>
<evidence type="ECO:0000256" key="1">
    <source>
        <dbReference type="ARBA" id="ARBA00022692"/>
    </source>
</evidence>